<keyword evidence="10" id="KW-1185">Reference proteome</keyword>
<dbReference type="GO" id="GO:0005886">
    <property type="term" value="C:plasma membrane"/>
    <property type="evidence" value="ECO:0007669"/>
    <property type="project" value="UniProtKB-SubCell"/>
</dbReference>
<dbReference type="EMBL" id="QQTP01000003">
    <property type="protein sequence ID" value="RDJ26692.1"/>
    <property type="molecule type" value="Genomic_DNA"/>
</dbReference>
<name>A0A370L9P1_9HYPH</name>
<protein>
    <submittedName>
        <fullName evidence="9">Carbohydrate ABC transporter permease</fullName>
    </submittedName>
</protein>
<keyword evidence="5 7" id="KW-1133">Transmembrane helix</keyword>
<gene>
    <name evidence="9" type="ORF">DWE98_07505</name>
</gene>
<dbReference type="Pfam" id="PF00528">
    <property type="entry name" value="BPD_transp_1"/>
    <property type="match status" value="1"/>
</dbReference>
<dbReference type="SUPFAM" id="SSF161098">
    <property type="entry name" value="MetI-like"/>
    <property type="match status" value="1"/>
</dbReference>
<feature type="transmembrane region" description="Helical" evidence="7">
    <location>
        <begin position="12"/>
        <end position="35"/>
    </location>
</feature>
<keyword evidence="3" id="KW-1003">Cell membrane</keyword>
<dbReference type="Proteomes" id="UP000255207">
    <property type="component" value="Unassembled WGS sequence"/>
</dbReference>
<evidence type="ECO:0000259" key="8">
    <source>
        <dbReference type="PROSITE" id="PS50928"/>
    </source>
</evidence>
<dbReference type="InterPro" id="IPR050901">
    <property type="entry name" value="BP-dep_ABC_trans_perm"/>
</dbReference>
<keyword evidence="6 7" id="KW-0472">Membrane</keyword>
<feature type="transmembrane region" description="Helical" evidence="7">
    <location>
        <begin position="77"/>
        <end position="98"/>
    </location>
</feature>
<evidence type="ECO:0000256" key="5">
    <source>
        <dbReference type="ARBA" id="ARBA00022989"/>
    </source>
</evidence>
<dbReference type="CDD" id="cd06261">
    <property type="entry name" value="TM_PBP2"/>
    <property type="match status" value="1"/>
</dbReference>
<feature type="transmembrane region" description="Helical" evidence="7">
    <location>
        <begin position="105"/>
        <end position="126"/>
    </location>
</feature>
<proteinExistence type="inferred from homology"/>
<reference evidence="10" key="1">
    <citation type="submission" date="2018-07" db="EMBL/GenBank/DDBJ databases">
        <authorList>
            <person name="Safronova V.I."/>
            <person name="Chirak E.R."/>
            <person name="Sazanova A.L."/>
        </authorList>
    </citation>
    <scope>NUCLEOTIDE SEQUENCE [LARGE SCALE GENOMIC DNA]</scope>
    <source>
        <strain evidence="10">RCAM04685</strain>
    </source>
</reference>
<evidence type="ECO:0000256" key="2">
    <source>
        <dbReference type="ARBA" id="ARBA00022448"/>
    </source>
</evidence>
<evidence type="ECO:0000313" key="9">
    <source>
        <dbReference type="EMBL" id="RDJ26692.1"/>
    </source>
</evidence>
<dbReference type="PROSITE" id="PS50928">
    <property type="entry name" value="ABC_TM1"/>
    <property type="match status" value="1"/>
</dbReference>
<dbReference type="RefSeq" id="WP_114828575.1">
    <property type="nucleotide sequence ID" value="NZ_QQTO01000001.1"/>
</dbReference>
<comment type="caution">
    <text evidence="9">The sequence shown here is derived from an EMBL/GenBank/DDBJ whole genome shotgun (WGS) entry which is preliminary data.</text>
</comment>
<evidence type="ECO:0000256" key="1">
    <source>
        <dbReference type="ARBA" id="ARBA00004651"/>
    </source>
</evidence>
<dbReference type="OrthoDB" id="9815445at2"/>
<evidence type="ECO:0000256" key="3">
    <source>
        <dbReference type="ARBA" id="ARBA00022475"/>
    </source>
</evidence>
<dbReference type="PANTHER" id="PTHR32243">
    <property type="entry name" value="MALTOSE TRANSPORT SYSTEM PERMEASE-RELATED"/>
    <property type="match status" value="1"/>
</dbReference>
<evidence type="ECO:0000256" key="6">
    <source>
        <dbReference type="ARBA" id="ARBA00023136"/>
    </source>
</evidence>
<sequence>MVSQSSSRRIAAVSTTLQVFAVAVVLLIPVIWMALSSLKRPGEVTRYPPTVIFDPTLANYAKLFAEVPFFEYGLNSLIVSVVSTLLGLALALPCAFAISWHSVSWPATIALITRMAPGTLFVLPWFVLFSNLGMTGGYWVLILTHTVITMPLALWVLLPYFDALPRSIFESAFVDGCRGVKCLVHIAIPLVLPGLMVAIILSFIASWNYFLFALVLGGIDTKTLIVASFNFVGEGATDWGRLMAAAVLICLPPLVLIFIMQRGLISGLSGGSVKG</sequence>
<keyword evidence="2 7" id="KW-0813">Transport</keyword>
<dbReference type="AlphaFoldDB" id="A0A370L9P1"/>
<dbReference type="InterPro" id="IPR000515">
    <property type="entry name" value="MetI-like"/>
</dbReference>
<keyword evidence="4 7" id="KW-0812">Transmembrane</keyword>
<feature type="transmembrane region" description="Helical" evidence="7">
    <location>
        <begin position="210"/>
        <end position="232"/>
    </location>
</feature>
<dbReference type="Gene3D" id="1.10.3720.10">
    <property type="entry name" value="MetI-like"/>
    <property type="match status" value="1"/>
</dbReference>
<feature type="transmembrane region" description="Helical" evidence="7">
    <location>
        <begin position="138"/>
        <end position="161"/>
    </location>
</feature>
<evidence type="ECO:0000256" key="4">
    <source>
        <dbReference type="ARBA" id="ARBA00022692"/>
    </source>
</evidence>
<feature type="transmembrane region" description="Helical" evidence="7">
    <location>
        <begin position="182"/>
        <end position="204"/>
    </location>
</feature>
<comment type="subcellular location">
    <subcellularLocation>
        <location evidence="1 7">Cell membrane</location>
        <topology evidence="1 7">Multi-pass membrane protein</topology>
    </subcellularLocation>
</comment>
<evidence type="ECO:0000313" key="10">
    <source>
        <dbReference type="Proteomes" id="UP000255207"/>
    </source>
</evidence>
<dbReference type="GO" id="GO:0055085">
    <property type="term" value="P:transmembrane transport"/>
    <property type="evidence" value="ECO:0007669"/>
    <property type="project" value="InterPro"/>
</dbReference>
<feature type="transmembrane region" description="Helical" evidence="7">
    <location>
        <begin position="239"/>
        <end position="260"/>
    </location>
</feature>
<organism evidence="9 10">
    <name type="scientific">Bosea caraganae</name>
    <dbReference type="NCBI Taxonomy" id="2763117"/>
    <lineage>
        <taxon>Bacteria</taxon>
        <taxon>Pseudomonadati</taxon>
        <taxon>Pseudomonadota</taxon>
        <taxon>Alphaproteobacteria</taxon>
        <taxon>Hyphomicrobiales</taxon>
        <taxon>Boseaceae</taxon>
        <taxon>Bosea</taxon>
    </lineage>
</organism>
<accession>A0A370L9P1</accession>
<evidence type="ECO:0000256" key="7">
    <source>
        <dbReference type="RuleBase" id="RU363032"/>
    </source>
</evidence>
<dbReference type="InterPro" id="IPR035906">
    <property type="entry name" value="MetI-like_sf"/>
</dbReference>
<feature type="domain" description="ABC transmembrane type-1" evidence="8">
    <location>
        <begin position="73"/>
        <end position="260"/>
    </location>
</feature>
<dbReference type="PANTHER" id="PTHR32243:SF18">
    <property type="entry name" value="INNER MEMBRANE ABC TRANSPORTER PERMEASE PROTEIN YCJP"/>
    <property type="match status" value="1"/>
</dbReference>
<comment type="similarity">
    <text evidence="7">Belongs to the binding-protein-dependent transport system permease family.</text>
</comment>